<dbReference type="Proteomes" id="UP000015101">
    <property type="component" value="Unassembled WGS sequence"/>
</dbReference>
<reference evidence="8" key="1">
    <citation type="submission" date="2012-12" db="EMBL/GenBank/DDBJ databases">
        <authorList>
            <person name="Hellsten U."/>
            <person name="Grimwood J."/>
            <person name="Chapman J.A."/>
            <person name="Shapiro H."/>
            <person name="Aerts A."/>
            <person name="Otillar R.P."/>
            <person name="Terry A.Y."/>
            <person name="Boore J.L."/>
            <person name="Simakov O."/>
            <person name="Marletaz F."/>
            <person name="Cho S.-J."/>
            <person name="Edsinger-Gonzales E."/>
            <person name="Havlak P."/>
            <person name="Kuo D.-H."/>
            <person name="Larsson T."/>
            <person name="Lv J."/>
            <person name="Arendt D."/>
            <person name="Savage R."/>
            <person name="Osoegawa K."/>
            <person name="de Jong P."/>
            <person name="Lindberg D.R."/>
            <person name="Seaver E.C."/>
            <person name="Weisblat D.A."/>
            <person name="Putnam N.H."/>
            <person name="Grigoriev I.V."/>
            <person name="Rokhsar D.S."/>
        </authorList>
    </citation>
    <scope>NUCLEOTIDE SEQUENCE</scope>
</reference>
<dbReference type="FunFam" id="1.10.3450.30:FF:000001">
    <property type="entry name" value="KICSTOR complex protein C12orf66 homolog"/>
    <property type="match status" value="1"/>
</dbReference>
<dbReference type="InterPro" id="IPR038060">
    <property type="entry name" value="C12orf66-like_central_sf"/>
</dbReference>
<protein>
    <recommendedName>
        <fullName evidence="5">KICSTOR subunit 2</fullName>
    </recommendedName>
</protein>
<dbReference type="Pfam" id="PF09404">
    <property type="entry name" value="C12orf66_like"/>
    <property type="match status" value="3"/>
</dbReference>
<comment type="similarity">
    <text evidence="4">Belongs to the KICS2 family.</text>
</comment>
<evidence type="ECO:0000313" key="8">
    <source>
        <dbReference type="Proteomes" id="UP000015101"/>
    </source>
</evidence>
<dbReference type="GO" id="GO:0061462">
    <property type="term" value="P:protein localization to lysosome"/>
    <property type="evidence" value="ECO:0000318"/>
    <property type="project" value="GO_Central"/>
</dbReference>
<dbReference type="HOGENOM" id="CLU_050627_0_0_1"/>
<dbReference type="SUPFAM" id="SSF160651">
    <property type="entry name" value="FLJ32549 C-terminal domain-like"/>
    <property type="match status" value="1"/>
</dbReference>
<dbReference type="GO" id="GO:0034198">
    <property type="term" value="P:cellular response to amino acid starvation"/>
    <property type="evidence" value="ECO:0000318"/>
    <property type="project" value="GO_Central"/>
</dbReference>
<organism evidence="7 8">
    <name type="scientific">Helobdella robusta</name>
    <name type="common">Californian leech</name>
    <dbReference type="NCBI Taxonomy" id="6412"/>
    <lineage>
        <taxon>Eukaryota</taxon>
        <taxon>Metazoa</taxon>
        <taxon>Spiralia</taxon>
        <taxon>Lophotrochozoa</taxon>
        <taxon>Annelida</taxon>
        <taxon>Clitellata</taxon>
        <taxon>Hirudinea</taxon>
        <taxon>Rhynchobdellida</taxon>
        <taxon>Glossiphoniidae</taxon>
        <taxon>Helobdella</taxon>
    </lineage>
</organism>
<proteinExistence type="inferred from homology"/>
<dbReference type="GO" id="GO:1904262">
    <property type="term" value="P:negative regulation of TORC1 signaling"/>
    <property type="evidence" value="ECO:0000318"/>
    <property type="project" value="GO_Central"/>
</dbReference>
<comment type="subcellular location">
    <subcellularLocation>
        <location evidence="1">Lysosome membrane</location>
    </subcellularLocation>
</comment>
<dbReference type="SUPFAM" id="SSF158548">
    <property type="entry name" value="FLJ32549 domain-like"/>
    <property type="match status" value="1"/>
</dbReference>
<accession>T1FM73</accession>
<dbReference type="InParanoid" id="T1FM73"/>
<gene>
    <name evidence="7" type="primary">20209922</name>
    <name evidence="6" type="ORF">HELRODRAFT_184949</name>
</gene>
<keyword evidence="3" id="KW-0458">Lysosome</keyword>
<dbReference type="EnsemblMetazoa" id="HelroT184949">
    <property type="protein sequence ID" value="HelroP184949"/>
    <property type="gene ID" value="HelroG184949"/>
</dbReference>
<dbReference type="GO" id="GO:0005765">
    <property type="term" value="C:lysosomal membrane"/>
    <property type="evidence" value="ECO:0007669"/>
    <property type="project" value="UniProtKB-SubCell"/>
</dbReference>
<dbReference type="OrthoDB" id="18134at2759"/>
<dbReference type="PANTHER" id="PTHR31581">
    <property type="entry name" value="KICSTOR COMPLEX PROTEIN C12ORF66"/>
    <property type="match status" value="1"/>
</dbReference>
<dbReference type="GeneID" id="20209922"/>
<evidence type="ECO:0000256" key="2">
    <source>
        <dbReference type="ARBA" id="ARBA00023136"/>
    </source>
</evidence>
<reference evidence="6 8" key="2">
    <citation type="journal article" date="2013" name="Nature">
        <title>Insights into bilaterian evolution from three spiralian genomes.</title>
        <authorList>
            <person name="Simakov O."/>
            <person name="Marletaz F."/>
            <person name="Cho S.J."/>
            <person name="Edsinger-Gonzales E."/>
            <person name="Havlak P."/>
            <person name="Hellsten U."/>
            <person name="Kuo D.H."/>
            <person name="Larsson T."/>
            <person name="Lv J."/>
            <person name="Arendt D."/>
            <person name="Savage R."/>
            <person name="Osoegawa K."/>
            <person name="de Jong P."/>
            <person name="Grimwood J."/>
            <person name="Chapman J.A."/>
            <person name="Shapiro H."/>
            <person name="Aerts A."/>
            <person name="Otillar R.P."/>
            <person name="Terry A.Y."/>
            <person name="Boore J.L."/>
            <person name="Grigoriev I.V."/>
            <person name="Lindberg D.R."/>
            <person name="Seaver E.C."/>
            <person name="Weisblat D.A."/>
            <person name="Putnam N.H."/>
            <person name="Rokhsar D.S."/>
        </authorList>
    </citation>
    <scope>NUCLEOTIDE SEQUENCE</scope>
</reference>
<evidence type="ECO:0000256" key="4">
    <source>
        <dbReference type="ARBA" id="ARBA00060863"/>
    </source>
</evidence>
<dbReference type="eggNOG" id="ENOG502QTBE">
    <property type="taxonomic scope" value="Eukaryota"/>
</dbReference>
<dbReference type="EMBL" id="KB096324">
    <property type="protein sequence ID" value="ESO06705.1"/>
    <property type="molecule type" value="Genomic_DNA"/>
</dbReference>
<dbReference type="InterPro" id="IPR018544">
    <property type="entry name" value="KICS_2"/>
</dbReference>
<reference evidence="7" key="3">
    <citation type="submission" date="2015-06" db="UniProtKB">
        <authorList>
            <consortium name="EnsemblMetazoa"/>
        </authorList>
    </citation>
    <scope>IDENTIFICATION</scope>
</reference>
<dbReference type="GO" id="GO:0042149">
    <property type="term" value="P:cellular response to glucose starvation"/>
    <property type="evidence" value="ECO:0000318"/>
    <property type="project" value="GO_Central"/>
</dbReference>
<dbReference type="RefSeq" id="XP_009016073.1">
    <property type="nucleotide sequence ID" value="XM_009017825.1"/>
</dbReference>
<dbReference type="KEGG" id="hro:HELRODRAFT_184949"/>
<keyword evidence="8" id="KW-1185">Reference proteome</keyword>
<dbReference type="EMBL" id="AMQM01000683">
    <property type="status" value="NOT_ANNOTATED_CDS"/>
    <property type="molecule type" value="Genomic_DNA"/>
</dbReference>
<dbReference type="GO" id="GO:0140007">
    <property type="term" value="C:KICSTOR complex"/>
    <property type="evidence" value="ECO:0000318"/>
    <property type="project" value="GO_Central"/>
</dbReference>
<evidence type="ECO:0000313" key="6">
    <source>
        <dbReference type="EMBL" id="ESO06705.1"/>
    </source>
</evidence>
<evidence type="ECO:0000256" key="3">
    <source>
        <dbReference type="ARBA" id="ARBA00023228"/>
    </source>
</evidence>
<dbReference type="PANTHER" id="PTHR31581:SF1">
    <property type="entry name" value="KICSTOR SUBUNIT 2"/>
    <property type="match status" value="1"/>
</dbReference>
<evidence type="ECO:0000256" key="1">
    <source>
        <dbReference type="ARBA" id="ARBA00004656"/>
    </source>
</evidence>
<dbReference type="CTD" id="20209922"/>
<dbReference type="STRING" id="6412.T1FM73"/>
<evidence type="ECO:0000313" key="7">
    <source>
        <dbReference type="EnsemblMetazoa" id="HelroP184949"/>
    </source>
</evidence>
<keyword evidence="2" id="KW-0472">Membrane</keyword>
<dbReference type="AlphaFoldDB" id="T1FM73"/>
<evidence type="ECO:0000256" key="5">
    <source>
        <dbReference type="ARBA" id="ARBA00072667"/>
    </source>
</evidence>
<name>T1FM73_HELRO</name>
<sequence length="511" mass="58237">MTSTTDLEEEKSFVVDCFLHLSRFSHDKLKELTLKEKEKERSKYHANLLWSSFLNLLLTFNDLEKTFYSLVFLGSANFGARLLLGKRDDTLNARYRCLLSELRKIEFAHKGSISPPDPNKTVSFSGKSQSDPSFCVDADVLKKCTTLEQLAGIVCEQLQHFVLARMNTISFYEQMPALNNNKNVSVDDLLKTISTTLEELLSKVNHPVVEKLRSTYKMECETVVNLLKTQLNLQKCQYLDSLLSLQSASHNLNTWSNMLTPREARRSTFGSNVQKPASSELFDWLNRFKNLLLSKFTLYFFEVLSQQSGSPSEVKTFLAKTFFDFYNRIIAFTKRSDACSILLISSGQLEQVLACKKLGYNLPCKSIIIPYDADKNVDKVGQNVGIKSPEQPVVVSQVMLKSSSAADFHRNNIVLFAYPHDKSAERHYCHINNMLNTRKQDLDQQDRIIYAIDVKQQCTSVMTKVEGSIYLVVLLNRKYMKPDTHITNFCTSLCTDLRCSKHFTGIKSGAK</sequence>
<dbReference type="OMA" id="PQKFINA"/>
<dbReference type="Gene3D" id="1.10.3450.30">
    <property type="match status" value="1"/>
</dbReference>